<gene>
    <name evidence="1" type="ORF">NSU_0734</name>
</gene>
<dbReference type="RefSeq" id="WP_007011650.1">
    <property type="nucleotide sequence ID" value="NZ_AGFM01000009.1"/>
</dbReference>
<evidence type="ECO:0000313" key="2">
    <source>
        <dbReference type="Proteomes" id="UP000004030"/>
    </source>
</evidence>
<sequence length="164" mass="17977">MKLVIMACSGTKRADAAPLAALDRYDGPMWQTLRACLARHPEAARCLASKDLQIWVLSGLYGFIPVDVEVPDYEQRISAALIAKMALDPSYEFQMVPGLVDEAEAVLFAGGTLYRDAMWKASGSNLWNIMKIDETDGAGIGEHRAQLAAWFAKQFPAEQEARAA</sequence>
<reference evidence="1 2" key="1">
    <citation type="journal article" date="2012" name="J. Bacteriol.">
        <title>Genome sequence of benzo(a)pyrene-degrading bacterium Novosphingobium pentaromativorans US6-1.</title>
        <authorList>
            <person name="Luo Y.R."/>
            <person name="Kang S.G."/>
            <person name="Kim S.J."/>
            <person name="Kim M.R."/>
            <person name="Li N."/>
            <person name="Lee J.H."/>
            <person name="Kwon K.K."/>
        </authorList>
    </citation>
    <scope>NUCLEOTIDE SEQUENCE [LARGE SCALE GENOMIC DNA]</scope>
    <source>
        <strain evidence="1 2">US6-1</strain>
    </source>
</reference>
<comment type="caution">
    <text evidence="1">The sequence shown here is derived from an EMBL/GenBank/DDBJ whole genome shotgun (WGS) entry which is preliminary data.</text>
</comment>
<dbReference type="PATRIC" id="fig|1088721.3.peg.725"/>
<evidence type="ECO:0000313" key="1">
    <source>
        <dbReference type="EMBL" id="EHJ62137.1"/>
    </source>
</evidence>
<name>G6E8R3_9SPHN</name>
<accession>G6E8R3</accession>
<dbReference type="EMBL" id="AGFM01000009">
    <property type="protein sequence ID" value="EHJ62137.1"/>
    <property type="molecule type" value="Genomic_DNA"/>
</dbReference>
<dbReference type="OrthoDB" id="7445766at2"/>
<dbReference type="eggNOG" id="COG3022">
    <property type="taxonomic scope" value="Bacteria"/>
</dbReference>
<dbReference type="Proteomes" id="UP000004030">
    <property type="component" value="Unassembled WGS sequence"/>
</dbReference>
<dbReference type="KEGG" id="npn:JI59_16445"/>
<dbReference type="STRING" id="1088721.JI59_16445"/>
<protein>
    <submittedName>
        <fullName evidence="1">Uncharacterized protein</fullName>
    </submittedName>
</protein>
<keyword evidence="2" id="KW-1185">Reference proteome</keyword>
<proteinExistence type="predicted"/>
<dbReference type="AlphaFoldDB" id="G6E8R3"/>
<organism evidence="1 2">
    <name type="scientific">Novosphingobium pentaromativorans US6-1</name>
    <dbReference type="NCBI Taxonomy" id="1088721"/>
    <lineage>
        <taxon>Bacteria</taxon>
        <taxon>Pseudomonadati</taxon>
        <taxon>Pseudomonadota</taxon>
        <taxon>Alphaproteobacteria</taxon>
        <taxon>Sphingomonadales</taxon>
        <taxon>Sphingomonadaceae</taxon>
        <taxon>Novosphingobium</taxon>
    </lineage>
</organism>